<dbReference type="PANTHER" id="PTHR46558:SF4">
    <property type="entry name" value="DNA-BIDING PHAGE PROTEIN"/>
    <property type="match status" value="1"/>
</dbReference>
<dbReference type="EMBL" id="JACRTC010000003">
    <property type="protein sequence ID" value="MBC8570492.1"/>
    <property type="molecule type" value="Genomic_DNA"/>
</dbReference>
<organism evidence="4 5">
    <name type="scientific">Zongyangia hominis</name>
    <dbReference type="NCBI Taxonomy" id="2763677"/>
    <lineage>
        <taxon>Bacteria</taxon>
        <taxon>Bacillati</taxon>
        <taxon>Bacillota</taxon>
        <taxon>Clostridia</taxon>
        <taxon>Eubacteriales</taxon>
        <taxon>Oscillospiraceae</taxon>
        <taxon>Zongyangia</taxon>
    </lineage>
</organism>
<comment type="caution">
    <text evidence="4">The sequence shown here is derived from an EMBL/GenBank/DDBJ whole genome shotgun (WGS) entry which is preliminary data.</text>
</comment>
<feature type="transmembrane region" description="Helical" evidence="2">
    <location>
        <begin position="133"/>
        <end position="157"/>
    </location>
</feature>
<dbReference type="PROSITE" id="PS50943">
    <property type="entry name" value="HTH_CROC1"/>
    <property type="match status" value="1"/>
</dbReference>
<keyword evidence="1" id="KW-0238">DNA-binding</keyword>
<keyword evidence="2" id="KW-0472">Membrane</keyword>
<evidence type="ECO:0000256" key="1">
    <source>
        <dbReference type="ARBA" id="ARBA00023125"/>
    </source>
</evidence>
<gene>
    <name evidence="4" type="ORF">H8709_06565</name>
</gene>
<feature type="transmembrane region" description="Helical" evidence="2">
    <location>
        <begin position="163"/>
        <end position="191"/>
    </location>
</feature>
<proteinExistence type="predicted"/>
<dbReference type="GO" id="GO:0003677">
    <property type="term" value="F:DNA binding"/>
    <property type="evidence" value="ECO:0007669"/>
    <property type="project" value="UniProtKB-KW"/>
</dbReference>
<dbReference type="CDD" id="cd00093">
    <property type="entry name" value="HTH_XRE"/>
    <property type="match status" value="1"/>
</dbReference>
<evidence type="ECO:0000313" key="5">
    <source>
        <dbReference type="Proteomes" id="UP000660861"/>
    </source>
</evidence>
<feature type="domain" description="HTH cro/C1-type" evidence="3">
    <location>
        <begin position="7"/>
        <end position="61"/>
    </location>
</feature>
<evidence type="ECO:0000313" key="4">
    <source>
        <dbReference type="EMBL" id="MBC8570492.1"/>
    </source>
</evidence>
<reference evidence="4" key="1">
    <citation type="submission" date="2020-08" db="EMBL/GenBank/DDBJ databases">
        <title>Genome public.</title>
        <authorList>
            <person name="Liu C."/>
            <person name="Sun Q."/>
        </authorList>
    </citation>
    <scope>NUCLEOTIDE SEQUENCE</scope>
    <source>
        <strain evidence="4">NSJ-54</strain>
    </source>
</reference>
<dbReference type="InterPro" id="IPR001387">
    <property type="entry name" value="Cro/C1-type_HTH"/>
</dbReference>
<dbReference type="SUPFAM" id="SSF47413">
    <property type="entry name" value="lambda repressor-like DNA-binding domains"/>
    <property type="match status" value="1"/>
</dbReference>
<evidence type="ECO:0000259" key="3">
    <source>
        <dbReference type="PROSITE" id="PS50943"/>
    </source>
</evidence>
<keyword evidence="2" id="KW-1133">Transmembrane helix</keyword>
<dbReference type="Pfam" id="PF01381">
    <property type="entry name" value="HTH_3"/>
    <property type="match status" value="1"/>
</dbReference>
<name>A0A926EEZ8_9FIRM</name>
<dbReference type="Proteomes" id="UP000660861">
    <property type="component" value="Unassembled WGS sequence"/>
</dbReference>
<dbReference type="SMART" id="SM00530">
    <property type="entry name" value="HTH_XRE"/>
    <property type="match status" value="1"/>
</dbReference>
<keyword evidence="2" id="KW-0812">Transmembrane</keyword>
<dbReference type="RefSeq" id="WP_262397581.1">
    <property type="nucleotide sequence ID" value="NZ_JACRTC010000003.1"/>
</dbReference>
<evidence type="ECO:0000256" key="2">
    <source>
        <dbReference type="SAM" id="Phobius"/>
    </source>
</evidence>
<dbReference type="PANTHER" id="PTHR46558">
    <property type="entry name" value="TRACRIPTIONAL REGULATORY PROTEIN-RELATED-RELATED"/>
    <property type="match status" value="1"/>
</dbReference>
<sequence>MELSQRLQALRKERGYSQEDLAEQLGISRQAVSKWESGASSPDIGNLLALSGLYGVSVDALLRGEEAPPPEAPSPAPDLPAGLADTGSRKIVLHIPLRHYEYKSKRTLRGLPLVHIHFGLGCRAKGVIAVGNVATGILSLGLVSLGVVSFGCVSVGLLSLGALAIGLLMALGGVAVGGFALGGVAVGIVALGGLAVGQYAIGWAAVASQIAIGDMASSGHLAIGNTVDGVRTLTNSLPAKFTELPRDQVRDLILREFPRIWRPLLHVLTSIFH</sequence>
<accession>A0A926EEZ8</accession>
<keyword evidence="5" id="KW-1185">Reference proteome</keyword>
<dbReference type="InterPro" id="IPR010982">
    <property type="entry name" value="Lambda_DNA-bd_dom_sf"/>
</dbReference>
<protein>
    <submittedName>
        <fullName evidence="4">Helix-turn-helix transcriptional regulator</fullName>
    </submittedName>
</protein>
<dbReference type="Gene3D" id="1.10.260.40">
    <property type="entry name" value="lambda repressor-like DNA-binding domains"/>
    <property type="match status" value="1"/>
</dbReference>
<dbReference type="AlphaFoldDB" id="A0A926EEZ8"/>